<reference evidence="4" key="1">
    <citation type="submission" date="2017-03" db="EMBL/GenBank/DDBJ databases">
        <title>Genomes of endolithic fungi from Antarctica.</title>
        <authorList>
            <person name="Coleine C."/>
            <person name="Masonjones S."/>
            <person name="Stajich J.E."/>
        </authorList>
    </citation>
    <scope>NUCLEOTIDE SEQUENCE [LARGE SCALE GENOMIC DNA]</scope>
    <source>
        <strain evidence="4">CCFEE 5527</strain>
    </source>
</reference>
<sequence>MNNQAPANTGPGGRLPAYNASNAPPASAMTNGGKNSVVVTNSVASGRSVRRKVVNAVCRCSAYARHNYRLGEIISLPYHTANTNPNLAITDQNLTIHKNPDFGAIYTKRRMFVVLYVWGNKELHCLPLYSFSNRGIMAKDPTERHEYVCVKNENDMNFNTQGPHKALEASMKRTVLDNTTTLHLTGGIRVVYNEDINFCGRLTKDSYHRMRNLWDDLVKASSPPTPPTSRPSPSVSQLPSQLVVRYDYSKGDILWIPQHEPTTMGAYHCERRTLTAAGPVYSIYRMGIVLFPFASTLVCLPCYTWSNRGLISREASERHEYVEVKNTGSLHRQVGPNRPVEVMCAKPLLPETTIHLTAPVKVAFGTRFRCVGRLEKGEWEYLARLYWELYKAARDTPWEAGTLVGPTASHG</sequence>
<keyword evidence="4" id="KW-1185">Reference proteome</keyword>
<organism evidence="3 4">
    <name type="scientific">Cryoendolithus antarcticus</name>
    <dbReference type="NCBI Taxonomy" id="1507870"/>
    <lineage>
        <taxon>Eukaryota</taxon>
        <taxon>Fungi</taxon>
        <taxon>Dikarya</taxon>
        <taxon>Ascomycota</taxon>
        <taxon>Pezizomycotina</taxon>
        <taxon>Dothideomycetes</taxon>
        <taxon>Dothideomycetidae</taxon>
        <taxon>Cladosporiales</taxon>
        <taxon>Cladosporiaceae</taxon>
        <taxon>Cryoendolithus</taxon>
    </lineage>
</organism>
<name>A0A1V8SPM9_9PEZI</name>
<accession>A0A1V8SPM9</accession>
<dbReference type="AlphaFoldDB" id="A0A1V8SPM9"/>
<feature type="compositionally biased region" description="Low complexity" evidence="1">
    <location>
        <begin position="16"/>
        <end position="28"/>
    </location>
</feature>
<gene>
    <name evidence="3" type="ORF">B0A48_13640</name>
</gene>
<dbReference type="InParanoid" id="A0A1V8SPM9"/>
<dbReference type="Proteomes" id="UP000192596">
    <property type="component" value="Unassembled WGS sequence"/>
</dbReference>
<evidence type="ECO:0000259" key="2">
    <source>
        <dbReference type="Pfam" id="PF20233"/>
    </source>
</evidence>
<feature type="region of interest" description="Disordered" evidence="1">
    <location>
        <begin position="218"/>
        <end position="238"/>
    </location>
</feature>
<evidence type="ECO:0000313" key="4">
    <source>
        <dbReference type="Proteomes" id="UP000192596"/>
    </source>
</evidence>
<dbReference type="InterPro" id="IPR046497">
    <property type="entry name" value="DUF6590"/>
</dbReference>
<feature type="region of interest" description="Disordered" evidence="1">
    <location>
        <begin position="1"/>
        <end position="34"/>
    </location>
</feature>
<comment type="caution">
    <text evidence="3">The sequence shown here is derived from an EMBL/GenBank/DDBJ whole genome shotgun (WGS) entry which is preliminary data.</text>
</comment>
<dbReference type="OrthoDB" id="3438983at2759"/>
<evidence type="ECO:0000313" key="3">
    <source>
        <dbReference type="EMBL" id="OQO00951.1"/>
    </source>
</evidence>
<feature type="domain" description="DUF6590" evidence="2">
    <location>
        <begin position="66"/>
        <end position="210"/>
    </location>
</feature>
<dbReference type="EMBL" id="NAJO01000033">
    <property type="protein sequence ID" value="OQO00951.1"/>
    <property type="molecule type" value="Genomic_DNA"/>
</dbReference>
<protein>
    <recommendedName>
        <fullName evidence="2">DUF6590 domain-containing protein</fullName>
    </recommendedName>
</protein>
<evidence type="ECO:0000256" key="1">
    <source>
        <dbReference type="SAM" id="MobiDB-lite"/>
    </source>
</evidence>
<dbReference type="Pfam" id="PF20233">
    <property type="entry name" value="DUF6590"/>
    <property type="match status" value="1"/>
</dbReference>
<proteinExistence type="predicted"/>